<dbReference type="Gene3D" id="1.10.150.130">
    <property type="match status" value="1"/>
</dbReference>
<comment type="caution">
    <text evidence="2">The sequence shown here is derived from an EMBL/GenBank/DDBJ whole genome shotgun (WGS) entry which is preliminary data.</text>
</comment>
<evidence type="ECO:0000313" key="3">
    <source>
        <dbReference type="Proteomes" id="UP001519460"/>
    </source>
</evidence>
<protein>
    <submittedName>
        <fullName evidence="2">Uncharacterized protein</fullName>
    </submittedName>
</protein>
<dbReference type="InterPro" id="IPR010998">
    <property type="entry name" value="Integrase_recombinase_N"/>
</dbReference>
<reference evidence="2 3" key="1">
    <citation type="journal article" date="2023" name="Sci. Data">
        <title>Genome assembly of the Korean intertidal mud-creeper Batillaria attramentaria.</title>
        <authorList>
            <person name="Patra A.K."/>
            <person name="Ho P.T."/>
            <person name="Jun S."/>
            <person name="Lee S.J."/>
            <person name="Kim Y."/>
            <person name="Won Y.J."/>
        </authorList>
    </citation>
    <scope>NUCLEOTIDE SEQUENCE [LARGE SCALE GENOMIC DNA]</scope>
    <source>
        <strain evidence="2">Wonlab-2016</strain>
    </source>
</reference>
<keyword evidence="3" id="KW-1185">Reference proteome</keyword>
<evidence type="ECO:0000256" key="1">
    <source>
        <dbReference type="ARBA" id="ARBA00023125"/>
    </source>
</evidence>
<dbReference type="PANTHER" id="PTHR33050:SF8">
    <property type="entry name" value="REVERSE TRANSCRIPTASE DOMAIN-CONTAINING PROTEIN"/>
    <property type="match status" value="1"/>
</dbReference>
<gene>
    <name evidence="2" type="ORF">BaRGS_00031372</name>
</gene>
<evidence type="ECO:0000313" key="2">
    <source>
        <dbReference type="EMBL" id="KAK7477396.1"/>
    </source>
</evidence>
<dbReference type="SUPFAM" id="SSF47823">
    <property type="entry name" value="lambda integrase-like, N-terminal domain"/>
    <property type="match status" value="1"/>
</dbReference>
<dbReference type="GO" id="GO:0003677">
    <property type="term" value="F:DNA binding"/>
    <property type="evidence" value="ECO:0007669"/>
    <property type="project" value="UniProtKB-KW"/>
</dbReference>
<dbReference type="CDD" id="cd09275">
    <property type="entry name" value="RNase_HI_RT_DIRS1"/>
    <property type="match status" value="1"/>
</dbReference>
<sequence length="335" mass="38737">MGDWLYTVFKKDAPAFDRLHINYKEGCATVEGIRRWDHVFQDSVVIVHTDNSVAKAVINKGRSRNRLINRLLRKMFWLSVKFNFSVRAIHVPGQVNIIPDTISRLHEPNKVERLQALLSQWSRCRGNRSMNFFYPYVTWCFDFFNAGVAQALEAELNSEVAMFRGCMFAMNTAKTYRTHLVTFLDFCNKLCIPESTVARYAAFLARKLKPASVRQYLNIVRILHLESGLDNPCKDSWLVKSTLKGIEREKGCEIVRKTPITPPLLMEIKSKLSLQTRNDCVFLGSMFVDVFWIVEKIKLVCKWCRVLWRETAYEGLFSGRQGFPVPFGGCMLVKE</sequence>
<accession>A0ABD0JQN1</accession>
<proteinExistence type="predicted"/>
<dbReference type="Proteomes" id="UP001519460">
    <property type="component" value="Unassembled WGS sequence"/>
</dbReference>
<name>A0ABD0JQN1_9CAEN</name>
<dbReference type="InterPro" id="IPR052055">
    <property type="entry name" value="Hepadnavirus_pol/RT"/>
</dbReference>
<keyword evidence="1" id="KW-0238">DNA-binding</keyword>
<dbReference type="AlphaFoldDB" id="A0ABD0JQN1"/>
<dbReference type="EMBL" id="JACVVK020000351">
    <property type="protein sequence ID" value="KAK7477396.1"/>
    <property type="molecule type" value="Genomic_DNA"/>
</dbReference>
<dbReference type="PANTHER" id="PTHR33050">
    <property type="entry name" value="REVERSE TRANSCRIPTASE DOMAIN-CONTAINING PROTEIN"/>
    <property type="match status" value="1"/>
</dbReference>
<organism evidence="2 3">
    <name type="scientific">Batillaria attramentaria</name>
    <dbReference type="NCBI Taxonomy" id="370345"/>
    <lineage>
        <taxon>Eukaryota</taxon>
        <taxon>Metazoa</taxon>
        <taxon>Spiralia</taxon>
        <taxon>Lophotrochozoa</taxon>
        <taxon>Mollusca</taxon>
        <taxon>Gastropoda</taxon>
        <taxon>Caenogastropoda</taxon>
        <taxon>Sorbeoconcha</taxon>
        <taxon>Cerithioidea</taxon>
        <taxon>Batillariidae</taxon>
        <taxon>Batillaria</taxon>
    </lineage>
</organism>